<feature type="transmembrane region" description="Helical" evidence="2">
    <location>
        <begin position="465"/>
        <end position="492"/>
    </location>
</feature>
<dbReference type="EMBL" id="SOHJ01000004">
    <property type="protein sequence ID" value="TFD61348.1"/>
    <property type="molecule type" value="Genomic_DNA"/>
</dbReference>
<accession>A0A4R9AG01</accession>
<keyword evidence="2" id="KW-0472">Membrane</keyword>
<gene>
    <name evidence="3" type="ORF">E3T39_04580</name>
</gene>
<evidence type="ECO:0000313" key="4">
    <source>
        <dbReference type="Proteomes" id="UP000298170"/>
    </source>
</evidence>
<feature type="transmembrane region" description="Helical" evidence="2">
    <location>
        <begin position="263"/>
        <end position="282"/>
    </location>
</feature>
<dbReference type="AlphaFoldDB" id="A0A4R9AG01"/>
<dbReference type="Pfam" id="PF09913">
    <property type="entry name" value="DUF2142"/>
    <property type="match status" value="1"/>
</dbReference>
<feature type="region of interest" description="Disordered" evidence="1">
    <location>
        <begin position="501"/>
        <end position="537"/>
    </location>
</feature>
<keyword evidence="4" id="KW-1185">Reference proteome</keyword>
<feature type="transmembrane region" description="Helical" evidence="2">
    <location>
        <begin position="396"/>
        <end position="414"/>
    </location>
</feature>
<evidence type="ECO:0000313" key="3">
    <source>
        <dbReference type="EMBL" id="TFD61348.1"/>
    </source>
</evidence>
<feature type="transmembrane region" description="Helical" evidence="2">
    <location>
        <begin position="426"/>
        <end position="445"/>
    </location>
</feature>
<evidence type="ECO:0000256" key="1">
    <source>
        <dbReference type="SAM" id="MobiDB-lite"/>
    </source>
</evidence>
<organism evidence="3 4">
    <name type="scientific">Cryobacterium suzukii</name>
    <dbReference type="NCBI Taxonomy" id="1259198"/>
    <lineage>
        <taxon>Bacteria</taxon>
        <taxon>Bacillati</taxon>
        <taxon>Actinomycetota</taxon>
        <taxon>Actinomycetes</taxon>
        <taxon>Micrococcales</taxon>
        <taxon>Microbacteriaceae</taxon>
        <taxon>Cryobacterium</taxon>
    </lineage>
</organism>
<feature type="transmembrane region" description="Helical" evidence="2">
    <location>
        <begin position="225"/>
        <end position="257"/>
    </location>
</feature>
<protein>
    <submittedName>
        <fullName evidence="3">DUF2142 domain-containing protein</fullName>
    </submittedName>
</protein>
<name>A0A4R9AG01_9MICO</name>
<dbReference type="OrthoDB" id="3266966at2"/>
<feature type="compositionally biased region" description="Basic and acidic residues" evidence="1">
    <location>
        <begin position="504"/>
        <end position="514"/>
    </location>
</feature>
<evidence type="ECO:0000256" key="2">
    <source>
        <dbReference type="SAM" id="Phobius"/>
    </source>
</evidence>
<feature type="transmembrane region" description="Helical" evidence="2">
    <location>
        <begin position="339"/>
        <end position="358"/>
    </location>
</feature>
<comment type="caution">
    <text evidence="3">The sequence shown here is derived from an EMBL/GenBank/DDBJ whole genome shotgun (WGS) entry which is preliminary data.</text>
</comment>
<feature type="transmembrane region" description="Helical" evidence="2">
    <location>
        <begin position="172"/>
        <end position="190"/>
    </location>
</feature>
<keyword evidence="2" id="KW-1133">Transmembrane helix</keyword>
<reference evidence="3 4" key="1">
    <citation type="submission" date="2019-03" db="EMBL/GenBank/DDBJ databases">
        <title>Genomics of glacier-inhabiting Cryobacterium strains.</title>
        <authorList>
            <person name="Liu Q."/>
            <person name="Xin Y.-H."/>
        </authorList>
    </citation>
    <scope>NUCLEOTIDE SEQUENCE [LARGE SCALE GENOMIC DNA]</scope>
    <source>
        <strain evidence="3 4">Sr39</strain>
    </source>
</reference>
<feature type="transmembrane region" description="Helical" evidence="2">
    <location>
        <begin position="196"/>
        <end position="213"/>
    </location>
</feature>
<sequence length="550" mass="58164">MNGKNKLRRFVSRLRPIGNKKTAAAVLAPILAILALSAWALASPVGASPDDDYHLASAWCATNVDTEQCGLVPEKSERSVPNSLLASPCYAFKSTESASCQGAMFEDTNNFVTSDRGNFSGAYPPVYYSVMHLLAGSNIEVSAMLMRVLNILIFVGLTGVLYAILPVSRRPTLVWAWAISLVPLGMFLIASNNPSSWAIISAGTIWISLLGFLETTGARKIGLGLVATIATIVGAGARADAAAYAVVAVVVVLLLTARWDRKWILSTLLPLGLAALAAAFYLSTSQSTLVSSGLHSASDAAAGPGLKSLLINNLLNVPSLWAGVFGTWGLGWLDTTLPAVVWVAGLGCFGALAFSGLISESVRKLLAVTVVLAAVWIIPTYILLKSETFVGSEVQPRYILPLIVMLGGIAILHVGGTQLALSRGQIIALVSALSVSNALSLHFNMRRYLTGTDALGLNLDTNREWWWDIPILPMTVWIVGSVAFVALLLILAPSITRPRTVQSKRKEPGVRSDGDVDSAQPRVECEGAAHGAPPVPVRPQAEVVAGRALG</sequence>
<feature type="transmembrane region" description="Helical" evidence="2">
    <location>
        <begin position="144"/>
        <end position="165"/>
    </location>
</feature>
<dbReference type="InterPro" id="IPR018674">
    <property type="entry name" value="DUF2142_membrane"/>
</dbReference>
<proteinExistence type="predicted"/>
<feature type="transmembrane region" description="Helical" evidence="2">
    <location>
        <begin position="365"/>
        <end position="384"/>
    </location>
</feature>
<dbReference type="Proteomes" id="UP000298170">
    <property type="component" value="Unassembled WGS sequence"/>
</dbReference>
<keyword evidence="2" id="KW-0812">Transmembrane</keyword>